<evidence type="ECO:0000256" key="3">
    <source>
        <dbReference type="ARBA" id="ARBA00023136"/>
    </source>
</evidence>
<evidence type="ECO:0000259" key="5">
    <source>
        <dbReference type="Pfam" id="PF00263"/>
    </source>
</evidence>
<sequence>MHVKPFKPALALLLVTLAGCGGIMDGSSREVGRDMRRVDEGVAGFQGRSAIRAGGAQVSEGIFLGATPERSSQATRLPARLQAPNAVSLQSRDPMSLSQIAQRLSEMTGVPHMTALGPAGRPSSAPSSGVVDSSDLAVLTEIAAGAADQPRAGSEPAPASEADRIRIRPSLRGPLSKVLDEVAAAFSVEWSYQGDRIVFRDYVTRQYQISALPNRSTVNTAIGAGTMQSSTALATDVWGEIESSLKGIVSEGSAVSLGSGTGLVTVTALVSDHDRVSRYFNDLNEAVSQQISFDVNVLTVSINDSEGYGVNLSSILERSNRSFSVIGQESVAGQVGSVNIGVITGDLNLNAVVQALSRQGRVSVDTRAGATTSNNRIVPIKVTDTLAYIKTQQIDTDSNGTQSRSIQTDEVETGFQLQIFPRVLNTREVMVQYTVNLSELRGMQTFGSGVDTIQLPQVSETSFEQQAVIQNGQTLILAGFERERTQVSRSGTGNANLPIFGGGRNATREKVATVLMITPRILDRRTPIRSE</sequence>
<evidence type="ECO:0000256" key="1">
    <source>
        <dbReference type="ARBA" id="ARBA00004370"/>
    </source>
</evidence>
<evidence type="ECO:0000313" key="7">
    <source>
        <dbReference type="Proteomes" id="UP000244224"/>
    </source>
</evidence>
<dbReference type="InterPro" id="IPR050810">
    <property type="entry name" value="Bact_Secretion_Sys_Channel"/>
</dbReference>
<dbReference type="Proteomes" id="UP000244224">
    <property type="component" value="Unassembled WGS sequence"/>
</dbReference>
<protein>
    <submittedName>
        <fullName evidence="6">Type IVB pilus formation R64 PilN family outer membrane protein</fullName>
    </submittedName>
</protein>
<dbReference type="PROSITE" id="PS51257">
    <property type="entry name" value="PROKAR_LIPOPROTEIN"/>
    <property type="match status" value="1"/>
</dbReference>
<dbReference type="InterPro" id="IPR004846">
    <property type="entry name" value="T2SS/T3SS_dom"/>
</dbReference>
<dbReference type="Pfam" id="PF00263">
    <property type="entry name" value="Secretin"/>
    <property type="match status" value="1"/>
</dbReference>
<reference evidence="6 7" key="1">
    <citation type="submission" date="2018-04" db="EMBL/GenBank/DDBJ databases">
        <title>Genomic Encyclopedia of Archaeal and Bacterial Type Strains, Phase II (KMG-II): from individual species to whole genera.</title>
        <authorList>
            <person name="Goeker M."/>
        </authorList>
    </citation>
    <scope>NUCLEOTIDE SEQUENCE [LARGE SCALE GENOMIC DNA]</scope>
    <source>
        <strain evidence="6 7">DSM 21823</strain>
    </source>
</reference>
<dbReference type="GO" id="GO:0016020">
    <property type="term" value="C:membrane"/>
    <property type="evidence" value="ECO:0007669"/>
    <property type="project" value="UniProtKB-SubCell"/>
</dbReference>
<keyword evidence="3" id="KW-0472">Membrane</keyword>
<evidence type="ECO:0000256" key="4">
    <source>
        <dbReference type="RuleBase" id="RU004003"/>
    </source>
</evidence>
<dbReference type="GO" id="GO:0009306">
    <property type="term" value="P:protein secretion"/>
    <property type="evidence" value="ECO:0007669"/>
    <property type="project" value="InterPro"/>
</dbReference>
<gene>
    <name evidence="6" type="ORF">C8N34_102150</name>
</gene>
<accession>A0A2T6B8G5</accession>
<evidence type="ECO:0000256" key="2">
    <source>
        <dbReference type="ARBA" id="ARBA00022729"/>
    </source>
</evidence>
<keyword evidence="2" id="KW-0732">Signal</keyword>
<dbReference type="PANTHER" id="PTHR30332">
    <property type="entry name" value="PROBABLE GENERAL SECRETION PATHWAY PROTEIN D"/>
    <property type="match status" value="1"/>
</dbReference>
<dbReference type="PANTHER" id="PTHR30332:SF24">
    <property type="entry name" value="SECRETIN GSPD-RELATED"/>
    <property type="match status" value="1"/>
</dbReference>
<dbReference type="AlphaFoldDB" id="A0A2T6B8G5"/>
<proteinExistence type="inferred from homology"/>
<name>A0A2T6B8G5_9RHOB</name>
<keyword evidence="7" id="KW-1185">Reference proteome</keyword>
<comment type="subcellular location">
    <subcellularLocation>
        <location evidence="1">Membrane</location>
    </subcellularLocation>
</comment>
<comment type="caution">
    <text evidence="6">The sequence shown here is derived from an EMBL/GenBank/DDBJ whole genome shotgun (WGS) entry which is preliminary data.</text>
</comment>
<organism evidence="6 7">
    <name type="scientific">Gemmobacter caeni</name>
    <dbReference type="NCBI Taxonomy" id="589035"/>
    <lineage>
        <taxon>Bacteria</taxon>
        <taxon>Pseudomonadati</taxon>
        <taxon>Pseudomonadota</taxon>
        <taxon>Alphaproteobacteria</taxon>
        <taxon>Rhodobacterales</taxon>
        <taxon>Paracoccaceae</taxon>
        <taxon>Gemmobacter</taxon>
    </lineage>
</organism>
<evidence type="ECO:0000313" key="6">
    <source>
        <dbReference type="EMBL" id="PTX52371.1"/>
    </source>
</evidence>
<comment type="similarity">
    <text evidence="4">Belongs to the bacterial secretin family.</text>
</comment>
<dbReference type="EMBL" id="QBKP01000002">
    <property type="protein sequence ID" value="PTX52371.1"/>
    <property type="molecule type" value="Genomic_DNA"/>
</dbReference>
<feature type="domain" description="Type II/III secretion system secretin-like" evidence="5">
    <location>
        <begin position="355"/>
        <end position="522"/>
    </location>
</feature>